<keyword evidence="4 7" id="KW-1133">Transmembrane helix</keyword>
<dbReference type="GO" id="GO:0042128">
    <property type="term" value="P:nitrate assimilation"/>
    <property type="evidence" value="ECO:0007669"/>
    <property type="project" value="UniProtKB-KW"/>
</dbReference>
<dbReference type="GO" id="GO:0016020">
    <property type="term" value="C:membrane"/>
    <property type="evidence" value="ECO:0007669"/>
    <property type="project" value="UniProtKB-SubCell"/>
</dbReference>
<feature type="transmembrane region" description="Helical" evidence="7">
    <location>
        <begin position="198"/>
        <end position="218"/>
    </location>
</feature>
<evidence type="ECO:0000256" key="2">
    <source>
        <dbReference type="ARBA" id="ARBA00008432"/>
    </source>
</evidence>
<name>A0AAN9QL91_CANGL</name>
<evidence type="ECO:0000256" key="3">
    <source>
        <dbReference type="ARBA" id="ARBA00022692"/>
    </source>
</evidence>
<evidence type="ECO:0000313" key="9">
    <source>
        <dbReference type="EMBL" id="KAK7339557.1"/>
    </source>
</evidence>
<evidence type="ECO:0000256" key="1">
    <source>
        <dbReference type="ARBA" id="ARBA00004141"/>
    </source>
</evidence>
<keyword evidence="6 7" id="KW-0472">Membrane</keyword>
<evidence type="ECO:0000256" key="5">
    <source>
        <dbReference type="ARBA" id="ARBA00023063"/>
    </source>
</evidence>
<evidence type="ECO:0000256" key="7">
    <source>
        <dbReference type="SAM" id="Phobius"/>
    </source>
</evidence>
<dbReference type="AlphaFoldDB" id="A0AAN9QL91"/>
<keyword evidence="5" id="KW-0534">Nitrate assimilation</keyword>
<feature type="transmembrane region" description="Helical" evidence="7">
    <location>
        <begin position="144"/>
        <end position="166"/>
    </location>
</feature>
<feature type="domain" description="Major facilitator superfamily (MFS) profile" evidence="8">
    <location>
        <begin position="35"/>
        <end position="277"/>
    </location>
</feature>
<dbReference type="Gene3D" id="1.20.1250.20">
    <property type="entry name" value="MFS general substrate transporter like domains"/>
    <property type="match status" value="1"/>
</dbReference>
<dbReference type="InterPro" id="IPR036259">
    <property type="entry name" value="MFS_trans_sf"/>
</dbReference>
<evidence type="ECO:0000259" key="8">
    <source>
        <dbReference type="PROSITE" id="PS50850"/>
    </source>
</evidence>
<dbReference type="Pfam" id="PF07690">
    <property type="entry name" value="MFS_1"/>
    <property type="match status" value="1"/>
</dbReference>
<reference evidence="9 10" key="1">
    <citation type="submission" date="2024-01" db="EMBL/GenBank/DDBJ databases">
        <title>The genomes of 5 underutilized Papilionoideae crops provide insights into root nodulation and disease resistanc.</title>
        <authorList>
            <person name="Jiang F."/>
        </authorList>
    </citation>
    <scope>NUCLEOTIDE SEQUENCE [LARGE SCALE GENOMIC DNA]</scope>
    <source>
        <strain evidence="9">LVBAO_FW01</strain>
        <tissue evidence="9">Leaves</tissue>
    </source>
</reference>
<dbReference type="SUPFAM" id="SSF103473">
    <property type="entry name" value="MFS general substrate transporter"/>
    <property type="match status" value="1"/>
</dbReference>
<keyword evidence="3 7" id="KW-0812">Transmembrane</keyword>
<evidence type="ECO:0000256" key="6">
    <source>
        <dbReference type="ARBA" id="ARBA00023136"/>
    </source>
</evidence>
<dbReference type="EMBL" id="JAYMYQ010000004">
    <property type="protein sequence ID" value="KAK7339557.1"/>
    <property type="molecule type" value="Genomic_DNA"/>
</dbReference>
<comment type="similarity">
    <text evidence="2">Belongs to the major facilitator superfamily. Nitrate/nitrite porter (TC 2.A.1.8) family.</text>
</comment>
<gene>
    <name evidence="9" type="ORF">VNO77_20231</name>
</gene>
<dbReference type="InterPro" id="IPR011701">
    <property type="entry name" value="MFS"/>
</dbReference>
<protein>
    <recommendedName>
        <fullName evidence="8">Major facilitator superfamily (MFS) profile domain-containing protein</fullName>
    </recommendedName>
</protein>
<feature type="transmembrane region" description="Helical" evidence="7">
    <location>
        <begin position="39"/>
        <end position="59"/>
    </location>
</feature>
<dbReference type="InterPro" id="IPR044772">
    <property type="entry name" value="NO3_transporter"/>
</dbReference>
<sequence length="277" mass="29683">MLQHPEDHNFPLPVDADYKATKFRPLTAAPPHMRAFHLAWLNLFSCFFSTFSIPPLLPLIRHDLNLSAVDIGHAGSVSFAASVLSRLLMGPTCDLVGPRIASATLSLVTAPIVLATSLISTPQAFIATRFLLGFSLANFVSTQFWMTSMFSLVTVAAANAVAAGWANAGTGVTQLLMPLIHSLFISLFNVSSSTAWRLTFIVPALFQTLTGVLVLVFGQDTPLGKHAKTTSCGERKSVLKVVLGGLGNYRGWVLGMVYGMSFGVELTVDNVIAGVFL</sequence>
<keyword evidence="10" id="KW-1185">Reference proteome</keyword>
<evidence type="ECO:0000256" key="4">
    <source>
        <dbReference type="ARBA" id="ARBA00022989"/>
    </source>
</evidence>
<dbReference type="Proteomes" id="UP001367508">
    <property type="component" value="Unassembled WGS sequence"/>
</dbReference>
<dbReference type="PANTHER" id="PTHR23515">
    <property type="entry name" value="HIGH-AFFINITY NITRATE TRANSPORTER 2.3"/>
    <property type="match status" value="1"/>
</dbReference>
<proteinExistence type="inferred from homology"/>
<feature type="transmembrane region" description="Helical" evidence="7">
    <location>
        <begin position="109"/>
        <end position="132"/>
    </location>
</feature>
<accession>A0AAN9QL91</accession>
<organism evidence="9 10">
    <name type="scientific">Canavalia gladiata</name>
    <name type="common">Sword bean</name>
    <name type="synonym">Dolichos gladiatus</name>
    <dbReference type="NCBI Taxonomy" id="3824"/>
    <lineage>
        <taxon>Eukaryota</taxon>
        <taxon>Viridiplantae</taxon>
        <taxon>Streptophyta</taxon>
        <taxon>Embryophyta</taxon>
        <taxon>Tracheophyta</taxon>
        <taxon>Spermatophyta</taxon>
        <taxon>Magnoliopsida</taxon>
        <taxon>eudicotyledons</taxon>
        <taxon>Gunneridae</taxon>
        <taxon>Pentapetalae</taxon>
        <taxon>rosids</taxon>
        <taxon>fabids</taxon>
        <taxon>Fabales</taxon>
        <taxon>Fabaceae</taxon>
        <taxon>Papilionoideae</taxon>
        <taxon>50 kb inversion clade</taxon>
        <taxon>NPAAA clade</taxon>
        <taxon>indigoferoid/millettioid clade</taxon>
        <taxon>Phaseoleae</taxon>
        <taxon>Canavalia</taxon>
    </lineage>
</organism>
<evidence type="ECO:0000313" key="10">
    <source>
        <dbReference type="Proteomes" id="UP001367508"/>
    </source>
</evidence>
<dbReference type="PROSITE" id="PS50850">
    <property type="entry name" value="MFS"/>
    <property type="match status" value="1"/>
</dbReference>
<comment type="caution">
    <text evidence="9">The sequence shown here is derived from an EMBL/GenBank/DDBJ whole genome shotgun (WGS) entry which is preliminary data.</text>
</comment>
<dbReference type="GO" id="GO:0015112">
    <property type="term" value="F:nitrate transmembrane transporter activity"/>
    <property type="evidence" value="ECO:0007669"/>
    <property type="project" value="InterPro"/>
</dbReference>
<dbReference type="InterPro" id="IPR020846">
    <property type="entry name" value="MFS_dom"/>
</dbReference>
<feature type="transmembrane region" description="Helical" evidence="7">
    <location>
        <begin position="172"/>
        <end position="191"/>
    </location>
</feature>
<comment type="subcellular location">
    <subcellularLocation>
        <location evidence="1">Membrane</location>
        <topology evidence="1">Multi-pass membrane protein</topology>
    </subcellularLocation>
</comment>